<gene>
    <name evidence="2" type="ORF">JCM21142_1608</name>
</gene>
<dbReference type="Proteomes" id="UP000019402">
    <property type="component" value="Unassembled WGS sequence"/>
</dbReference>
<keyword evidence="1" id="KW-0472">Membrane</keyword>
<proteinExistence type="predicted"/>
<reference evidence="2 3" key="1">
    <citation type="journal article" date="2014" name="Genome Announc.">
        <title>Draft Genome Sequence of Cytophaga fermentans JCM 21142T, a Facultative Anaerobe Isolated from Marine Mud.</title>
        <authorList>
            <person name="Starns D."/>
            <person name="Oshima K."/>
            <person name="Suda W."/>
            <person name="Iino T."/>
            <person name="Yuki M."/>
            <person name="Inoue J."/>
            <person name="Kitamura K."/>
            <person name="Iida T."/>
            <person name="Darby A."/>
            <person name="Hattori M."/>
            <person name="Ohkuma M."/>
        </authorList>
    </citation>
    <scope>NUCLEOTIDE SEQUENCE [LARGE SCALE GENOMIC DNA]</scope>
    <source>
        <strain evidence="2 3">JCM 21142</strain>
    </source>
</reference>
<feature type="transmembrane region" description="Helical" evidence="1">
    <location>
        <begin position="28"/>
        <end position="45"/>
    </location>
</feature>
<dbReference type="EMBL" id="BAMD01000004">
    <property type="protein sequence ID" value="GAF01984.1"/>
    <property type="molecule type" value="Genomic_DNA"/>
</dbReference>
<evidence type="ECO:0000313" key="3">
    <source>
        <dbReference type="Proteomes" id="UP000019402"/>
    </source>
</evidence>
<sequence>MNNYRNILKTNISQPSATYNCRRKKSNYLKLLIATIVLLGNLVMLTDANAQSGVTITGKVTSSDNGEPWWE</sequence>
<organism evidence="2 3">
    <name type="scientific">Saccharicrinis fermentans DSM 9555 = JCM 21142</name>
    <dbReference type="NCBI Taxonomy" id="869213"/>
    <lineage>
        <taxon>Bacteria</taxon>
        <taxon>Pseudomonadati</taxon>
        <taxon>Bacteroidota</taxon>
        <taxon>Bacteroidia</taxon>
        <taxon>Marinilabiliales</taxon>
        <taxon>Marinilabiliaceae</taxon>
        <taxon>Saccharicrinis</taxon>
    </lineage>
</organism>
<keyword evidence="1" id="KW-1133">Transmembrane helix</keyword>
<name>W7YHC0_9BACT</name>
<comment type="caution">
    <text evidence="2">The sequence shown here is derived from an EMBL/GenBank/DDBJ whole genome shotgun (WGS) entry which is preliminary data.</text>
</comment>
<protein>
    <submittedName>
        <fullName evidence="2">Uncharacterized protein</fullName>
    </submittedName>
</protein>
<evidence type="ECO:0000313" key="2">
    <source>
        <dbReference type="EMBL" id="GAF01984.1"/>
    </source>
</evidence>
<keyword evidence="3" id="KW-1185">Reference proteome</keyword>
<dbReference type="AlphaFoldDB" id="W7YHC0"/>
<accession>W7YHC0</accession>
<keyword evidence="1" id="KW-0812">Transmembrane</keyword>
<evidence type="ECO:0000256" key="1">
    <source>
        <dbReference type="SAM" id="Phobius"/>
    </source>
</evidence>